<feature type="non-terminal residue" evidence="2">
    <location>
        <position position="1"/>
    </location>
</feature>
<dbReference type="Proteomes" id="UP000499080">
    <property type="component" value="Unassembled WGS sequence"/>
</dbReference>
<evidence type="ECO:0000313" key="3">
    <source>
        <dbReference type="Proteomes" id="UP000499080"/>
    </source>
</evidence>
<gene>
    <name evidence="2" type="ORF">AVEN_248918_1</name>
</gene>
<keyword evidence="3" id="KW-1185">Reference proteome</keyword>
<protein>
    <submittedName>
        <fullName evidence="2">Uncharacterized protein</fullName>
    </submittedName>
</protein>
<name>A0A4Y2STW3_ARAVE</name>
<evidence type="ECO:0000256" key="1">
    <source>
        <dbReference type="SAM" id="MobiDB-lite"/>
    </source>
</evidence>
<accession>A0A4Y2STW3</accession>
<sequence>LSLQDTPDSEMTEDNPIPCNLQSVDEPSELLSDVPPFPVVSRKRTRSSSENDLLIKACETLNNVATAQISAEDALGQYIVQKLKCIQNPI</sequence>
<dbReference type="EMBL" id="BGPR01024001">
    <property type="protein sequence ID" value="GBN91657.1"/>
    <property type="molecule type" value="Genomic_DNA"/>
</dbReference>
<organism evidence="2 3">
    <name type="scientific">Araneus ventricosus</name>
    <name type="common">Orbweaver spider</name>
    <name type="synonym">Epeira ventricosa</name>
    <dbReference type="NCBI Taxonomy" id="182803"/>
    <lineage>
        <taxon>Eukaryota</taxon>
        <taxon>Metazoa</taxon>
        <taxon>Ecdysozoa</taxon>
        <taxon>Arthropoda</taxon>
        <taxon>Chelicerata</taxon>
        <taxon>Arachnida</taxon>
        <taxon>Araneae</taxon>
        <taxon>Araneomorphae</taxon>
        <taxon>Entelegynae</taxon>
        <taxon>Araneoidea</taxon>
        <taxon>Araneidae</taxon>
        <taxon>Araneus</taxon>
    </lineage>
</organism>
<dbReference type="AlphaFoldDB" id="A0A4Y2STW3"/>
<reference evidence="2 3" key="1">
    <citation type="journal article" date="2019" name="Sci. Rep.">
        <title>Orb-weaving spider Araneus ventricosus genome elucidates the spidroin gene catalogue.</title>
        <authorList>
            <person name="Kono N."/>
            <person name="Nakamura H."/>
            <person name="Ohtoshi R."/>
            <person name="Moran D.A.P."/>
            <person name="Shinohara A."/>
            <person name="Yoshida Y."/>
            <person name="Fujiwara M."/>
            <person name="Mori M."/>
            <person name="Tomita M."/>
            <person name="Arakawa K."/>
        </authorList>
    </citation>
    <scope>NUCLEOTIDE SEQUENCE [LARGE SCALE GENOMIC DNA]</scope>
</reference>
<feature type="region of interest" description="Disordered" evidence="1">
    <location>
        <begin position="1"/>
        <end position="23"/>
    </location>
</feature>
<proteinExistence type="predicted"/>
<comment type="caution">
    <text evidence="2">The sequence shown here is derived from an EMBL/GenBank/DDBJ whole genome shotgun (WGS) entry which is preliminary data.</text>
</comment>
<evidence type="ECO:0000313" key="2">
    <source>
        <dbReference type="EMBL" id="GBN91657.1"/>
    </source>
</evidence>